<reference evidence="2" key="2">
    <citation type="submission" date="2018-05" db="EMBL/GenBank/DDBJ databases">
        <title>Genome Assembly Of Bacteriophage Specific To Escherichia coli 0157:H7.</title>
        <authorList>
            <person name="Ahmad Hisham U.B."/>
            <person name="Ramli N.A."/>
            <person name="Mohamad Zawawi N.A."/>
            <person name="Mat Arip Y."/>
        </authorList>
    </citation>
    <scope>NUCLEOTIDE SEQUENCE [LARGE SCALE GENOMIC DNA]</scope>
</reference>
<dbReference type="EMBL" id="MH383160">
    <property type="protein sequence ID" value="AXC36582.1"/>
    <property type="molecule type" value="Genomic_DNA"/>
</dbReference>
<dbReference type="Proteomes" id="UP000252104">
    <property type="component" value="Segment"/>
</dbReference>
<name>A0A2Z5HAQ3_9CAUD</name>
<organism evidence="1 2">
    <name type="scientific">Escherichia phage UB</name>
    <dbReference type="NCBI Taxonomy" id="2268588"/>
    <lineage>
        <taxon>Viruses</taxon>
        <taxon>Duplodnaviria</taxon>
        <taxon>Heunggongvirae</taxon>
        <taxon>Uroviricota</taxon>
        <taxon>Caudoviricetes</taxon>
        <taxon>Asteriusvirus</taxon>
        <taxon>Asteriusvirus PBECO4</taxon>
    </lineage>
</organism>
<sequence length="257" mass="30202">MASGIKLTQKEAEEKVYKICNDKNYKCEEFVYINTNTRLILKCPNPEHERWNCSFKKFIYKGTGCPECNGRNILKEQTARDRVIQKCKEKKYTCKEYIFNGSINTILELNCDIIDHPSWKCSYNHFINTNTNCPSCSKTGYDINKPGFLYINEIYDTIGNLVSYKFGITGNCKNRFRKYNANKYRSVPYICYFSNDGNLINELEKIIKKEIKCKFLNKSVFKCGYTETIDVKDIDRLLTIIDNDKYRLTRMDIYGNI</sequence>
<reference evidence="1 2" key="1">
    <citation type="submission" date="2018-05" db="EMBL/GenBank/DDBJ databases">
        <title>Characterization Of A New Bacterial Virus From Orangutan (Pongo pygmaeus).</title>
        <authorList>
            <person name="Ahmad Hisham U.B."/>
            <person name="Ramli N.A."/>
            <person name="Mohamad Zawawi N.A."/>
            <person name="Mat Arip Y."/>
        </authorList>
    </citation>
    <scope>NUCLEOTIDE SEQUENCE [LARGE SCALE GENOMIC DNA]</scope>
</reference>
<evidence type="ECO:0000313" key="1">
    <source>
        <dbReference type="EMBL" id="AXC36582.1"/>
    </source>
</evidence>
<protein>
    <recommendedName>
        <fullName evidence="3">Homing endonuclease</fullName>
    </recommendedName>
</protein>
<accession>A0A2Z5HAQ3</accession>
<evidence type="ECO:0000313" key="2">
    <source>
        <dbReference type="Proteomes" id="UP000252104"/>
    </source>
</evidence>
<evidence type="ECO:0008006" key="3">
    <source>
        <dbReference type="Google" id="ProtNLM"/>
    </source>
</evidence>
<proteinExistence type="predicted"/>